<evidence type="ECO:0000256" key="6">
    <source>
        <dbReference type="ARBA" id="ARBA00022989"/>
    </source>
</evidence>
<accession>A0ABS3ZBT7</accession>
<keyword evidence="6 8" id="KW-1133">Transmembrane helix</keyword>
<protein>
    <submittedName>
        <fullName evidence="9">AEC family transporter</fullName>
    </submittedName>
</protein>
<dbReference type="InterPro" id="IPR038770">
    <property type="entry name" value="Na+/solute_symporter_sf"/>
</dbReference>
<feature type="transmembrane region" description="Helical" evidence="8">
    <location>
        <begin position="104"/>
        <end position="121"/>
    </location>
</feature>
<feature type="transmembrane region" description="Helical" evidence="8">
    <location>
        <begin position="159"/>
        <end position="178"/>
    </location>
</feature>
<dbReference type="Pfam" id="PF03547">
    <property type="entry name" value="Mem_trans"/>
    <property type="match status" value="2"/>
</dbReference>
<keyword evidence="3" id="KW-0813">Transport</keyword>
<feature type="transmembrane region" description="Helical" evidence="8">
    <location>
        <begin position="184"/>
        <end position="203"/>
    </location>
</feature>
<feature type="transmembrane region" description="Helical" evidence="8">
    <location>
        <begin position="127"/>
        <end position="147"/>
    </location>
</feature>
<evidence type="ECO:0000256" key="3">
    <source>
        <dbReference type="ARBA" id="ARBA00022448"/>
    </source>
</evidence>
<keyword evidence="4" id="KW-1003">Cell membrane</keyword>
<evidence type="ECO:0000256" key="5">
    <source>
        <dbReference type="ARBA" id="ARBA00022692"/>
    </source>
</evidence>
<feature type="transmembrane region" description="Helical" evidence="8">
    <location>
        <begin position="274"/>
        <end position="297"/>
    </location>
</feature>
<name>A0ABS3ZBT7_9GAMM</name>
<evidence type="ECO:0000256" key="8">
    <source>
        <dbReference type="SAM" id="Phobius"/>
    </source>
</evidence>
<feature type="transmembrane region" description="Helical" evidence="8">
    <location>
        <begin position="215"/>
        <end position="238"/>
    </location>
</feature>
<gene>
    <name evidence="9" type="ORF">H9C73_07075</name>
</gene>
<proteinExistence type="inferred from homology"/>
<feature type="transmembrane region" description="Helical" evidence="8">
    <location>
        <begin position="68"/>
        <end position="92"/>
    </location>
</feature>
<evidence type="ECO:0000313" key="9">
    <source>
        <dbReference type="EMBL" id="MBP0048494.1"/>
    </source>
</evidence>
<sequence length="300" mass="32854">METTAMALMERIFQTVFPLVAIVGVGFFYARARHTDMGIANRINIDVFCPALIFSVMSAKSFDLPTYSTLAIGALIIVLGSGLLLWPLCRILKVHPKTFLPPMMFNNSGNLGIPLLVLAFGEAALPAAVVLFLVENLLHFTVGIYLLDHRTNPFNVLRMPMIIATIAGLCFSTFNWTLPEVVQIPIDMLGQIAIPLMLFALGVRMTSVDFSNWRLGVWGAIMAPASGLVIALSLQPILQLEPLQFGYLLMFGALPPAVLNYMMAERYNQEPQQVASIVLLGNMGSLLIIPLVLAFALQFG</sequence>
<feature type="transmembrane region" description="Helical" evidence="8">
    <location>
        <begin position="12"/>
        <end position="31"/>
    </location>
</feature>
<keyword evidence="10" id="KW-1185">Reference proteome</keyword>
<keyword evidence="5 8" id="KW-0812">Transmembrane</keyword>
<dbReference type="RefSeq" id="WP_209287111.1">
    <property type="nucleotide sequence ID" value="NZ_JACVEW010000008.1"/>
</dbReference>
<feature type="transmembrane region" description="Helical" evidence="8">
    <location>
        <begin position="244"/>
        <end position="262"/>
    </location>
</feature>
<evidence type="ECO:0000256" key="4">
    <source>
        <dbReference type="ARBA" id="ARBA00022475"/>
    </source>
</evidence>
<evidence type="ECO:0000256" key="7">
    <source>
        <dbReference type="ARBA" id="ARBA00023136"/>
    </source>
</evidence>
<dbReference type="EMBL" id="JACVEW010000008">
    <property type="protein sequence ID" value="MBP0048494.1"/>
    <property type="molecule type" value="Genomic_DNA"/>
</dbReference>
<dbReference type="Gene3D" id="1.20.1530.20">
    <property type="match status" value="1"/>
</dbReference>
<dbReference type="PANTHER" id="PTHR36838:SF1">
    <property type="entry name" value="SLR1864 PROTEIN"/>
    <property type="match status" value="1"/>
</dbReference>
<comment type="similarity">
    <text evidence="2">Belongs to the auxin efflux carrier (TC 2.A.69) family.</text>
</comment>
<organism evidence="9 10">
    <name type="scientific">Marinobacterium alkalitolerans</name>
    <dbReference type="NCBI Taxonomy" id="1542925"/>
    <lineage>
        <taxon>Bacteria</taxon>
        <taxon>Pseudomonadati</taxon>
        <taxon>Pseudomonadota</taxon>
        <taxon>Gammaproteobacteria</taxon>
        <taxon>Oceanospirillales</taxon>
        <taxon>Oceanospirillaceae</taxon>
        <taxon>Marinobacterium</taxon>
    </lineage>
</organism>
<dbReference type="InterPro" id="IPR004776">
    <property type="entry name" value="Mem_transp_PIN-like"/>
</dbReference>
<evidence type="ECO:0000256" key="2">
    <source>
        <dbReference type="ARBA" id="ARBA00010145"/>
    </source>
</evidence>
<evidence type="ECO:0000256" key="1">
    <source>
        <dbReference type="ARBA" id="ARBA00004651"/>
    </source>
</evidence>
<dbReference type="Proteomes" id="UP000810171">
    <property type="component" value="Unassembled WGS sequence"/>
</dbReference>
<comment type="caution">
    <text evidence="9">The sequence shown here is derived from an EMBL/GenBank/DDBJ whole genome shotgun (WGS) entry which is preliminary data.</text>
</comment>
<keyword evidence="7 8" id="KW-0472">Membrane</keyword>
<evidence type="ECO:0000313" key="10">
    <source>
        <dbReference type="Proteomes" id="UP000810171"/>
    </source>
</evidence>
<dbReference type="PANTHER" id="PTHR36838">
    <property type="entry name" value="AUXIN EFFLUX CARRIER FAMILY PROTEIN"/>
    <property type="match status" value="1"/>
</dbReference>
<comment type="subcellular location">
    <subcellularLocation>
        <location evidence="1">Cell membrane</location>
        <topology evidence="1">Multi-pass membrane protein</topology>
    </subcellularLocation>
</comment>
<reference evidence="9 10" key="1">
    <citation type="submission" date="2020-09" db="EMBL/GenBank/DDBJ databases">
        <authorList>
            <person name="Tanuku N.R.S."/>
        </authorList>
    </citation>
    <scope>NUCLEOTIDE SEQUENCE [LARGE SCALE GENOMIC DNA]</scope>
    <source>
        <strain evidence="9 10">AK62</strain>
    </source>
</reference>